<dbReference type="PROSITE" id="PS50109">
    <property type="entry name" value="HIS_KIN"/>
    <property type="match status" value="1"/>
</dbReference>
<dbReference type="InterPro" id="IPR011110">
    <property type="entry name" value="Reg_prop"/>
</dbReference>
<feature type="domain" description="Response regulatory" evidence="9">
    <location>
        <begin position="1136"/>
        <end position="1251"/>
    </location>
</feature>
<dbReference type="InterPro" id="IPR009057">
    <property type="entry name" value="Homeodomain-like_sf"/>
</dbReference>
<dbReference type="InterPro" id="IPR036097">
    <property type="entry name" value="HisK_dim/P_sf"/>
</dbReference>
<dbReference type="Gene3D" id="2.60.40.10">
    <property type="entry name" value="Immunoglobulins"/>
    <property type="match status" value="1"/>
</dbReference>
<dbReference type="Pfam" id="PF07495">
    <property type="entry name" value="Y_Y_Y"/>
    <property type="match status" value="1"/>
</dbReference>
<gene>
    <name evidence="10" type="ORF">G9Q97_05195</name>
</gene>
<comment type="catalytic activity">
    <reaction evidence="1">
        <text>ATP + protein L-histidine = ADP + protein N-phospho-L-histidine.</text>
        <dbReference type="EC" id="2.7.13.3"/>
    </reaction>
</comment>
<feature type="domain" description="Histidine kinase" evidence="8">
    <location>
        <begin position="858"/>
        <end position="1084"/>
    </location>
</feature>
<dbReference type="InterPro" id="IPR004358">
    <property type="entry name" value="Sig_transdc_His_kin-like_C"/>
</dbReference>
<evidence type="ECO:0000256" key="6">
    <source>
        <dbReference type="PROSITE-ProRule" id="PRU00169"/>
    </source>
</evidence>
<name>A0ABX0H790_9BACT</name>
<dbReference type="CDD" id="cd17574">
    <property type="entry name" value="REC_OmpR"/>
    <property type="match status" value="1"/>
</dbReference>
<dbReference type="SMART" id="SM00448">
    <property type="entry name" value="REC"/>
    <property type="match status" value="1"/>
</dbReference>
<dbReference type="EMBL" id="JAANYN010000002">
    <property type="protein sequence ID" value="NHE56209.1"/>
    <property type="molecule type" value="Genomic_DNA"/>
</dbReference>
<keyword evidence="5" id="KW-0804">Transcription</keyword>
<dbReference type="SUPFAM" id="SSF63829">
    <property type="entry name" value="Calcium-dependent phosphotriesterase"/>
    <property type="match status" value="3"/>
</dbReference>
<dbReference type="InterPro" id="IPR011123">
    <property type="entry name" value="Y_Y_Y"/>
</dbReference>
<dbReference type="InterPro" id="IPR005467">
    <property type="entry name" value="His_kinase_dom"/>
</dbReference>
<dbReference type="InterPro" id="IPR003594">
    <property type="entry name" value="HATPase_dom"/>
</dbReference>
<dbReference type="Gene3D" id="2.130.10.10">
    <property type="entry name" value="YVTN repeat-like/Quinoprotein amine dehydrogenase"/>
    <property type="match status" value="3"/>
</dbReference>
<dbReference type="Pfam" id="PF00512">
    <property type="entry name" value="HisKA"/>
    <property type="match status" value="1"/>
</dbReference>
<dbReference type="Gene3D" id="3.40.50.2300">
    <property type="match status" value="1"/>
</dbReference>
<dbReference type="Pfam" id="PF02518">
    <property type="entry name" value="HATPase_c"/>
    <property type="match status" value="1"/>
</dbReference>
<dbReference type="Gene3D" id="1.10.287.130">
    <property type="match status" value="1"/>
</dbReference>
<comment type="caution">
    <text evidence="10">The sequence shown here is derived from an EMBL/GenBank/DDBJ whole genome shotgun (WGS) entry which is preliminary data.</text>
</comment>
<keyword evidence="4" id="KW-0805">Transcription regulation</keyword>
<reference evidence="10 11" key="1">
    <citation type="submission" date="2020-03" db="EMBL/GenBank/DDBJ databases">
        <title>Cyclobacterium plantarum sp. nov., a marine bacterium isolated from a coastal-marine wetland.</title>
        <authorList>
            <person name="Sanchez-Porro C."/>
            <person name="Ventosa A."/>
            <person name="Amoozegar M."/>
        </authorList>
    </citation>
    <scope>NUCLEOTIDE SEQUENCE [LARGE SCALE GENOMIC DNA]</scope>
    <source>
        <strain evidence="10 11">GBPx2</strain>
    </source>
</reference>
<evidence type="ECO:0000256" key="5">
    <source>
        <dbReference type="ARBA" id="ARBA00023163"/>
    </source>
</evidence>
<organism evidence="10 11">
    <name type="scientific">Cyclobacterium plantarum</name>
    <dbReference type="NCBI Taxonomy" id="2716263"/>
    <lineage>
        <taxon>Bacteria</taxon>
        <taxon>Pseudomonadati</taxon>
        <taxon>Bacteroidota</taxon>
        <taxon>Cytophagia</taxon>
        <taxon>Cytophagales</taxon>
        <taxon>Cyclobacteriaceae</taxon>
        <taxon>Cyclobacterium</taxon>
    </lineage>
</organism>
<dbReference type="InterPro" id="IPR018060">
    <property type="entry name" value="HTH_AraC"/>
</dbReference>
<keyword evidence="11" id="KW-1185">Reference proteome</keyword>
<dbReference type="Pfam" id="PF00072">
    <property type="entry name" value="Response_reg"/>
    <property type="match status" value="1"/>
</dbReference>
<evidence type="ECO:0000313" key="10">
    <source>
        <dbReference type="EMBL" id="NHE56209.1"/>
    </source>
</evidence>
<dbReference type="SUPFAM" id="SSF46689">
    <property type="entry name" value="Homeodomain-like"/>
    <property type="match status" value="1"/>
</dbReference>
<dbReference type="Proteomes" id="UP000649799">
    <property type="component" value="Unassembled WGS sequence"/>
</dbReference>
<dbReference type="InterPro" id="IPR001789">
    <property type="entry name" value="Sig_transdc_resp-reg_receiver"/>
</dbReference>
<feature type="modified residue" description="4-aspartylphosphate" evidence="6">
    <location>
        <position position="1184"/>
    </location>
</feature>
<dbReference type="InterPro" id="IPR013783">
    <property type="entry name" value="Ig-like_fold"/>
</dbReference>
<dbReference type="InterPro" id="IPR036890">
    <property type="entry name" value="HATPase_C_sf"/>
</dbReference>
<evidence type="ECO:0000256" key="1">
    <source>
        <dbReference type="ARBA" id="ARBA00000085"/>
    </source>
</evidence>
<evidence type="ECO:0000256" key="3">
    <source>
        <dbReference type="ARBA" id="ARBA00022553"/>
    </source>
</evidence>
<sequence>MGQEPGIAYRFQHYTSLDGLPQNSVLAILQDDSGYLWLGTDDGLARFDGYQFKAYKHDPDDSLTISNNVIRTLLQDQNGMIWIGTEGGGMNVFHPKTEKFLRLNAFNHSIPVIPGKKISSTILDSKGNIWIGTQTEGVFKISGLQGLSDKGNLEDYSRELDIDHFHSNNSGLEDDKIWTIYEDKQGSIWVGTFEKGAYKINESEIKKLSSSLFPPNQSVKAFFEHKNGDFWIGTEKGGLFKRAAGNSQFLPFQAYDVESLRLSGPLNITQISSDLQGNIWIGTLGNGLILYEQNQNKWQHYKDDPTDPYSLNGNSVYTIFQDRNQNIWLGMYSGEGLNKTNSKHQQFDHIRFHPDKEKGLSGKMVKSIYEDPSGNLWVGLFNEGLNLLAKGATKFDYFNSSQGQGLKNDNVQYIYQTRDESIWIGTDGGGIYLFDPETRSFTVFPNLSNDPKRNRKTEIWSIVEDNDGRLWIGAANGGGLNQFDRSTKTFNSIPHEPGNTQTPSFDDIRTLYVDSKENLWIGTYGGGLNKMDLKTGVFTYYKNEPDDPGSISHDIITCLMEDQQGYFWIGTFGGGLNRLNPVDGSFKIYREKDGLPSDVIKAVLEDDRGQLWISTVRGLSVFNKKTEKFKNYTQEDGLQSNEFNLGAAYRASDGKMYFGGTNGLNMFYPETIKPLPAPNRPMITKLKVLNQEVLPGKLILDREILEQNISYTEEVVLDYQHNSFEFEFSALEYSGQDKLMFAYRLNGIDEDWIVTDSKRRFAPYANLKPGEYLWELKSYWEESAEQSSVRRLKLIVLPPWYLSHWAYLCYGLLLVLLGYLFKKIISWRIKLQNDLKYERLEKQKQEEISQLKMRFFTNISHELRTPLMLIKAPLERLKKDRGLPEAARNQLVSIHNNAVRLLKLINQLLDFRKQETGHLQLAVKQVDIKAFLQDIYQSFEAMASQKNLDFSLFMDSDLPKEQWIDPEQMEKVFYNIIYNAFKFTPDGGKIVVRLLACTLKSKETNVPGFQIEVEDNGPGIEPEYQPLIFDRFYQIKEEHSFGKVGTGIGLALSKNLVNFHKGIIEVYSKPHVKTVFTVKLRSGFEHYQKQELIPNNSAAKAAANKDHEMLILANSDKSEKIKKGSGAAKPAKPDKKVLVVEDNPELLTLLSESLTEKFSVVTAMNGKEGLESISRHHPDLILSDVMMPEMDGIEFCARIKNDVKSSHIPVLLLTAKSSHIHQLEGYESGADDYITKPFPLDLLQAKIENLLESRNKFQLQFKQTLDLSPEKIQISSTDEKILTSAITIIENHMDDPQFSIQILVKELGLSRTLVFEKFRSLLDQTPNEFIQMIRLKRAAQLLLESDLKISEIAYMVGFNRPKYFSQCFHKQFSSNPKTYRERNQKSGKA</sequence>
<dbReference type="SUPFAM" id="SSF55874">
    <property type="entry name" value="ATPase domain of HSP90 chaperone/DNA topoisomerase II/histidine kinase"/>
    <property type="match status" value="1"/>
</dbReference>
<dbReference type="PROSITE" id="PS50110">
    <property type="entry name" value="RESPONSE_REGULATORY"/>
    <property type="match status" value="1"/>
</dbReference>
<evidence type="ECO:0000259" key="7">
    <source>
        <dbReference type="PROSITE" id="PS01124"/>
    </source>
</evidence>
<dbReference type="Gene3D" id="3.30.565.10">
    <property type="entry name" value="Histidine kinase-like ATPase, C-terminal domain"/>
    <property type="match status" value="1"/>
</dbReference>
<dbReference type="SMART" id="SM00388">
    <property type="entry name" value="HisKA"/>
    <property type="match status" value="1"/>
</dbReference>
<dbReference type="SMART" id="SM00342">
    <property type="entry name" value="HTH_ARAC"/>
    <property type="match status" value="1"/>
</dbReference>
<evidence type="ECO:0000313" key="11">
    <source>
        <dbReference type="Proteomes" id="UP000649799"/>
    </source>
</evidence>
<dbReference type="SUPFAM" id="SSF52172">
    <property type="entry name" value="CheY-like"/>
    <property type="match status" value="1"/>
</dbReference>
<dbReference type="CDD" id="cd00082">
    <property type="entry name" value="HisKA"/>
    <property type="match status" value="1"/>
</dbReference>
<evidence type="ECO:0000256" key="4">
    <source>
        <dbReference type="ARBA" id="ARBA00023015"/>
    </source>
</evidence>
<dbReference type="PANTHER" id="PTHR43547">
    <property type="entry name" value="TWO-COMPONENT HISTIDINE KINASE"/>
    <property type="match status" value="1"/>
</dbReference>
<protein>
    <recommendedName>
        <fullName evidence="2">histidine kinase</fullName>
        <ecNumber evidence="2">2.7.13.3</ecNumber>
    </recommendedName>
</protein>
<dbReference type="InterPro" id="IPR015943">
    <property type="entry name" value="WD40/YVTN_repeat-like_dom_sf"/>
</dbReference>
<accession>A0ABX0H790</accession>
<dbReference type="Pfam" id="PF07494">
    <property type="entry name" value="Reg_prop"/>
    <property type="match status" value="10"/>
</dbReference>
<evidence type="ECO:0000259" key="9">
    <source>
        <dbReference type="PROSITE" id="PS50110"/>
    </source>
</evidence>
<dbReference type="EC" id="2.7.13.3" evidence="2"/>
<feature type="domain" description="HTH araC/xylS-type" evidence="7">
    <location>
        <begin position="1283"/>
        <end position="1382"/>
    </location>
</feature>
<dbReference type="Pfam" id="PF12833">
    <property type="entry name" value="HTH_18"/>
    <property type="match status" value="1"/>
</dbReference>
<keyword evidence="3 6" id="KW-0597">Phosphoprotein</keyword>
<dbReference type="PROSITE" id="PS01124">
    <property type="entry name" value="HTH_ARAC_FAMILY_2"/>
    <property type="match status" value="1"/>
</dbReference>
<dbReference type="Gene3D" id="1.10.10.60">
    <property type="entry name" value="Homeodomain-like"/>
    <property type="match status" value="1"/>
</dbReference>
<evidence type="ECO:0000256" key="2">
    <source>
        <dbReference type="ARBA" id="ARBA00012438"/>
    </source>
</evidence>
<evidence type="ECO:0000259" key="8">
    <source>
        <dbReference type="PROSITE" id="PS50109"/>
    </source>
</evidence>
<dbReference type="InterPro" id="IPR011006">
    <property type="entry name" value="CheY-like_superfamily"/>
</dbReference>
<dbReference type="SUPFAM" id="SSF47384">
    <property type="entry name" value="Homodimeric domain of signal transducing histidine kinase"/>
    <property type="match status" value="1"/>
</dbReference>
<dbReference type="SMART" id="SM00387">
    <property type="entry name" value="HATPase_c"/>
    <property type="match status" value="1"/>
</dbReference>
<dbReference type="PANTHER" id="PTHR43547:SF2">
    <property type="entry name" value="HYBRID SIGNAL TRANSDUCTION HISTIDINE KINASE C"/>
    <property type="match status" value="1"/>
</dbReference>
<dbReference type="InterPro" id="IPR003661">
    <property type="entry name" value="HisK_dim/P_dom"/>
</dbReference>
<proteinExistence type="predicted"/>
<dbReference type="PRINTS" id="PR00344">
    <property type="entry name" value="BCTRLSENSOR"/>
</dbReference>